<dbReference type="AlphaFoldDB" id="Q9N3M8"/>
<dbReference type="InterPro" id="IPR013087">
    <property type="entry name" value="Znf_C2H2_type"/>
</dbReference>
<dbReference type="GeneID" id="190056"/>
<dbReference type="PROSITE" id="PS00028">
    <property type="entry name" value="ZINC_FINGER_C2H2_1"/>
    <property type="match status" value="2"/>
</dbReference>
<dbReference type="WormBase" id="Y48G9A.11">
    <property type="protein sequence ID" value="CE42196"/>
    <property type="gene ID" value="WBGene00021704"/>
</dbReference>
<evidence type="ECO:0000313" key="2">
    <source>
        <dbReference type="EMBL" id="CCD67075.1"/>
    </source>
</evidence>
<protein>
    <submittedName>
        <fullName evidence="2">C2H2-type domain-containing protein</fullName>
    </submittedName>
</protein>
<dbReference type="EMBL" id="BX284603">
    <property type="protein sequence ID" value="CCD67075.1"/>
    <property type="molecule type" value="Genomic_DNA"/>
</dbReference>
<dbReference type="AGR" id="WB:WBGene00021704"/>
<dbReference type="SMART" id="SM00355">
    <property type="entry name" value="ZnF_C2H2"/>
    <property type="match status" value="2"/>
</dbReference>
<dbReference type="Proteomes" id="UP000001940">
    <property type="component" value="Chromosome III"/>
</dbReference>
<organism evidence="2 3">
    <name type="scientific">Caenorhabditis elegans</name>
    <dbReference type="NCBI Taxonomy" id="6239"/>
    <lineage>
        <taxon>Eukaryota</taxon>
        <taxon>Metazoa</taxon>
        <taxon>Ecdysozoa</taxon>
        <taxon>Nematoda</taxon>
        <taxon>Chromadorea</taxon>
        <taxon>Rhabditida</taxon>
        <taxon>Rhabditina</taxon>
        <taxon>Rhabditomorpha</taxon>
        <taxon>Rhabditoidea</taxon>
        <taxon>Rhabditidae</taxon>
        <taxon>Peloderinae</taxon>
        <taxon>Caenorhabditis</taxon>
    </lineage>
</organism>
<dbReference type="PANTHER" id="PTHR33936:SF25">
    <property type="entry name" value="C2H2-TYPE DOMAIN-CONTAINING PROTEIN"/>
    <property type="match status" value="1"/>
</dbReference>
<dbReference type="KEGG" id="cel:CELE_Y48G9A.11"/>
<dbReference type="PhylomeDB" id="Q9N3M8"/>
<proteinExistence type="predicted"/>
<dbReference type="PaxDb" id="6239-Y48G9A.11"/>
<dbReference type="Bgee" id="WBGene00021704">
    <property type="expression patterns" value="Expressed in germ line (C elegans) and 3 other cell types or tissues"/>
</dbReference>
<reference evidence="2 3" key="1">
    <citation type="journal article" date="1998" name="Science">
        <title>Genome sequence of the nematode C. elegans: a platform for investigating biology.</title>
        <authorList>
            <consortium name="The C. elegans sequencing consortium"/>
            <person name="Sulson J.E."/>
            <person name="Waterston R."/>
        </authorList>
    </citation>
    <scope>NUCLEOTIDE SEQUENCE [LARGE SCALE GENOMIC DNA]</scope>
    <source>
        <strain evidence="2 3">Bristol N2</strain>
    </source>
</reference>
<dbReference type="eggNOG" id="ENOG502T2KE">
    <property type="taxonomic scope" value="Eukaryota"/>
</dbReference>
<accession>Q9N3M8</accession>
<keyword evidence="3" id="KW-1185">Reference proteome</keyword>
<feature type="domain" description="C2H2-type" evidence="1">
    <location>
        <begin position="92"/>
        <end position="112"/>
    </location>
</feature>
<feature type="domain" description="C2H2-type" evidence="1">
    <location>
        <begin position="129"/>
        <end position="152"/>
    </location>
</feature>
<dbReference type="InParanoid" id="Q9N3M8"/>
<dbReference type="PANTHER" id="PTHR33936">
    <property type="entry name" value="PROTEIN CBG17840"/>
    <property type="match status" value="1"/>
</dbReference>
<dbReference type="Gene3D" id="3.30.160.60">
    <property type="entry name" value="Classic Zinc Finger"/>
    <property type="match status" value="1"/>
</dbReference>
<dbReference type="OMA" id="CTARCDY"/>
<dbReference type="CTD" id="190056"/>
<name>Q9N3M8_CAEEL</name>
<evidence type="ECO:0000313" key="3">
    <source>
        <dbReference type="Proteomes" id="UP000001940"/>
    </source>
</evidence>
<evidence type="ECO:0000259" key="1">
    <source>
        <dbReference type="PROSITE" id="PS00028"/>
    </source>
</evidence>
<sequence>MGDSADSEDNFPIDEEFDGENFEFHEQNFNFYNFTPIPTTERLKKWPEMYQVPRKCRKSQDFAEIRPAVGSVRIEFSKKPEIVAKPRIVVPCPNCDFVFGSGRALAQHQAKHSKTVKSEISTRQPGFLCPITDCTARCDYQATLNEHVRAQHENEQVAYETMQFANFNEFERWKENLEYSTSSRFVHTSGRYTTTGKTRRYSCFFTKSQQPTDKEPRGARNRPTKKLKRACTAHISVRETFGQIHVRACLFHCGHEHLVNNLPLSTIVRKEIATLLIRGETPEEIVEKLRKNSNSTDRRFYIRPYEIRNISAKIQKARERHGEQLEKFAVEEMDLETLTDVPPFVASEEIV</sequence>
<evidence type="ECO:0000313" key="4">
    <source>
        <dbReference type="WormBase" id="Y48G9A.11"/>
    </source>
</evidence>
<dbReference type="RefSeq" id="NP_497502.2">
    <property type="nucleotide sequence ID" value="NM_065101.3"/>
</dbReference>
<dbReference type="UCSC" id="Y48G9A.11">
    <property type="organism name" value="c. elegans"/>
</dbReference>
<dbReference type="InterPro" id="IPR052797">
    <property type="entry name" value="RegFact_GeneExpr_CellDeath"/>
</dbReference>
<gene>
    <name evidence="2" type="ORF">CELE_Y48G9A.11</name>
    <name evidence="2 4" type="ORF">Y48G9A.11</name>
</gene>
<dbReference type="HOGENOM" id="CLU_765537_0_0_1"/>
<dbReference type="OrthoDB" id="5874636at2759"/>